<evidence type="ECO:0000259" key="2">
    <source>
        <dbReference type="Pfam" id="PF14358"/>
    </source>
</evidence>
<keyword evidence="4" id="KW-1185">Reference proteome</keyword>
<dbReference type="EMBL" id="JARRIG010000004">
    <property type="protein sequence ID" value="MFA4804490.1"/>
    <property type="molecule type" value="Genomic_DNA"/>
</dbReference>
<keyword evidence="1" id="KW-0472">Membrane</keyword>
<sequence length="103" mass="11450">MLTITFIIIAISGVALYLAPSGRIAESIGWTFLGLSKDSWETIHTYLGFVMIGLVGLHPLIGFNSMITMLRMGLKKSKIEDSWDISILNCAVSRVRSLRQLYS</sequence>
<dbReference type="Pfam" id="PF14358">
    <property type="entry name" value="DUF4405"/>
    <property type="match status" value="1"/>
</dbReference>
<keyword evidence="1" id="KW-0812">Transmembrane</keyword>
<proteinExistence type="predicted"/>
<dbReference type="Proteomes" id="UP001571980">
    <property type="component" value="Unassembled WGS sequence"/>
</dbReference>
<keyword evidence="1" id="KW-1133">Transmembrane helix</keyword>
<protein>
    <submittedName>
        <fullName evidence="3">DUF4405 domain-containing protein</fullName>
    </submittedName>
</protein>
<dbReference type="RefSeq" id="WP_372823771.1">
    <property type="nucleotide sequence ID" value="NZ_JARRIC010000002.1"/>
</dbReference>
<reference evidence="3 4" key="1">
    <citation type="submission" date="2023-03" db="EMBL/GenBank/DDBJ databases">
        <title>Speciation in Pyrococcus: adaptation to high temperature as a mechanism.</title>
        <authorList>
            <person name="Gu J."/>
        </authorList>
    </citation>
    <scope>NUCLEOTIDE SEQUENCE [LARGE SCALE GENOMIC DNA]</scope>
    <source>
        <strain evidence="3 4">LMOA34</strain>
    </source>
</reference>
<organism evidence="3 4">
    <name type="scientific">Pyrococcus kukulkanii</name>
    <dbReference type="NCBI Taxonomy" id="1609559"/>
    <lineage>
        <taxon>Archaea</taxon>
        <taxon>Methanobacteriati</taxon>
        <taxon>Methanobacteriota</taxon>
        <taxon>Thermococci</taxon>
        <taxon>Thermococcales</taxon>
        <taxon>Thermococcaceae</taxon>
        <taxon>Pyrococcus</taxon>
    </lineage>
</organism>
<name>A0ABV4T477_9EURY</name>
<feature type="domain" description="Flavinylation-associated cytochrome" evidence="2">
    <location>
        <begin position="1"/>
        <end position="58"/>
    </location>
</feature>
<dbReference type="InterPro" id="IPR025517">
    <property type="entry name" value="DUF4405"/>
</dbReference>
<gene>
    <name evidence="3" type="ORF">P8X34_07040</name>
</gene>
<comment type="caution">
    <text evidence="3">The sequence shown here is derived from an EMBL/GenBank/DDBJ whole genome shotgun (WGS) entry which is preliminary data.</text>
</comment>
<feature type="transmembrane region" description="Helical" evidence="1">
    <location>
        <begin position="49"/>
        <end position="70"/>
    </location>
</feature>
<accession>A0ABV4T477</accession>
<evidence type="ECO:0000313" key="4">
    <source>
        <dbReference type="Proteomes" id="UP001571980"/>
    </source>
</evidence>
<evidence type="ECO:0000313" key="3">
    <source>
        <dbReference type="EMBL" id="MFA4804490.1"/>
    </source>
</evidence>
<evidence type="ECO:0000256" key="1">
    <source>
        <dbReference type="SAM" id="Phobius"/>
    </source>
</evidence>